<sequence>MNRCVCDCALGWIGRPCPKLDAPCDRLEVPVDMDGSFRVAVPHSSSVGGGKTQKKNRWKGARVGQREENTCLTKRERLTPAMENTTILSCKNISAVDGYTYKVPSSIPSAVLQDEDCEQEWKNKAGEFLSDGHHQANKTEHRLVLHESRKNITVSECIDLHHSVTCHGSNQKFIHTYQVINDTTLSFEQQPNST</sequence>
<feature type="region of interest" description="Disordered" evidence="1">
    <location>
        <begin position="40"/>
        <end position="60"/>
    </location>
</feature>
<protein>
    <submittedName>
        <fullName evidence="2">Uncharacterized protein</fullName>
    </submittedName>
</protein>
<proteinExistence type="predicted"/>
<name>A0A7J6ACV5_AMEME</name>
<evidence type="ECO:0000256" key="1">
    <source>
        <dbReference type="SAM" id="MobiDB-lite"/>
    </source>
</evidence>
<reference evidence="2 3" key="1">
    <citation type="submission" date="2020-02" db="EMBL/GenBank/DDBJ databases">
        <title>A chromosome-scale genome assembly of the black bullhead catfish (Ameiurus melas).</title>
        <authorList>
            <person name="Wen M."/>
            <person name="Zham M."/>
            <person name="Cabau C."/>
            <person name="Klopp C."/>
            <person name="Donnadieu C."/>
            <person name="Roques C."/>
            <person name="Bouchez O."/>
            <person name="Lampietro C."/>
            <person name="Jouanno E."/>
            <person name="Herpin A."/>
            <person name="Louis A."/>
            <person name="Berthelot C."/>
            <person name="Parey E."/>
            <person name="Roest-Crollius H."/>
            <person name="Braasch I."/>
            <person name="Postlethwait J."/>
            <person name="Robinson-Rechavi M."/>
            <person name="Echchiki A."/>
            <person name="Begum T."/>
            <person name="Montfort J."/>
            <person name="Schartl M."/>
            <person name="Bobe J."/>
            <person name="Guiguen Y."/>
        </authorList>
    </citation>
    <scope>NUCLEOTIDE SEQUENCE [LARGE SCALE GENOMIC DNA]</scope>
    <source>
        <strain evidence="2">M_S1</strain>
        <tissue evidence="2">Blood</tissue>
    </source>
</reference>
<evidence type="ECO:0000313" key="2">
    <source>
        <dbReference type="EMBL" id="KAF4080775.1"/>
    </source>
</evidence>
<gene>
    <name evidence="2" type="ORF">AMELA_G00175140</name>
</gene>
<feature type="non-terminal residue" evidence="2">
    <location>
        <position position="194"/>
    </location>
</feature>
<dbReference type="EMBL" id="JAAGNN010000014">
    <property type="protein sequence ID" value="KAF4080775.1"/>
    <property type="molecule type" value="Genomic_DNA"/>
</dbReference>
<dbReference type="AlphaFoldDB" id="A0A7J6ACV5"/>
<organism evidence="2 3">
    <name type="scientific">Ameiurus melas</name>
    <name type="common">Black bullhead</name>
    <name type="synonym">Silurus melas</name>
    <dbReference type="NCBI Taxonomy" id="219545"/>
    <lineage>
        <taxon>Eukaryota</taxon>
        <taxon>Metazoa</taxon>
        <taxon>Chordata</taxon>
        <taxon>Craniata</taxon>
        <taxon>Vertebrata</taxon>
        <taxon>Euteleostomi</taxon>
        <taxon>Actinopterygii</taxon>
        <taxon>Neopterygii</taxon>
        <taxon>Teleostei</taxon>
        <taxon>Ostariophysi</taxon>
        <taxon>Siluriformes</taxon>
        <taxon>Ictaluridae</taxon>
        <taxon>Ameiurus</taxon>
    </lineage>
</organism>
<dbReference type="Proteomes" id="UP000593565">
    <property type="component" value="Unassembled WGS sequence"/>
</dbReference>
<accession>A0A7J6ACV5</accession>
<keyword evidence="3" id="KW-1185">Reference proteome</keyword>
<evidence type="ECO:0000313" key="3">
    <source>
        <dbReference type="Proteomes" id="UP000593565"/>
    </source>
</evidence>
<comment type="caution">
    <text evidence="2">The sequence shown here is derived from an EMBL/GenBank/DDBJ whole genome shotgun (WGS) entry which is preliminary data.</text>
</comment>